<protein>
    <recommendedName>
        <fullName evidence="5 15">Ferredoxin--NADP reductase</fullName>
        <shortName evidence="15">FNR</shortName>
        <ecNumber evidence="4 15">1.18.1.2</ecNumber>
    </recommendedName>
</protein>
<keyword evidence="10 15" id="KW-0521">NADP</keyword>
<evidence type="ECO:0000313" key="21">
    <source>
        <dbReference type="Proteomes" id="UP001328733"/>
    </source>
</evidence>
<evidence type="ECO:0000256" key="4">
    <source>
        <dbReference type="ARBA" id="ARBA00013223"/>
    </source>
</evidence>
<keyword evidence="12" id="KW-0793">Thylakoid</keyword>
<dbReference type="InterPro" id="IPR017938">
    <property type="entry name" value="Riboflavin_synthase-like_b-brl"/>
</dbReference>
<dbReference type="CDD" id="cd06208">
    <property type="entry name" value="CYPOR_like_FNR"/>
    <property type="match status" value="1"/>
</dbReference>
<evidence type="ECO:0000256" key="15">
    <source>
        <dbReference type="PIRNR" id="PIRNR000361"/>
    </source>
</evidence>
<accession>A0AAW9QR68</accession>
<dbReference type="AlphaFoldDB" id="A0AAW9QR68"/>
<organism evidence="20 21">
    <name type="scientific">Pannus brasiliensis CCIBt3594</name>
    <dbReference type="NCBI Taxonomy" id="1427578"/>
    <lineage>
        <taxon>Bacteria</taxon>
        <taxon>Bacillati</taxon>
        <taxon>Cyanobacteriota</taxon>
        <taxon>Cyanophyceae</taxon>
        <taxon>Oscillatoriophycideae</taxon>
        <taxon>Chroococcales</taxon>
        <taxon>Microcystaceae</taxon>
        <taxon>Pannus</taxon>
    </lineage>
</organism>
<comment type="subcellular location">
    <subcellularLocation>
        <location evidence="2">Cellular thylakoid membrane</location>
        <topology evidence="2">Peripheral membrane protein</topology>
        <orientation evidence="2">Cytoplasmic side</orientation>
    </subcellularLocation>
</comment>
<dbReference type="FunFam" id="3.40.50.80:FF:000008">
    <property type="entry name" value="Ferredoxin--NADP reductase, chloroplastic"/>
    <property type="match status" value="1"/>
</dbReference>
<feature type="binding site" evidence="16">
    <location>
        <position position="398"/>
    </location>
    <ligand>
        <name>NADP(+)</name>
        <dbReference type="ChEBI" id="CHEBI:58349"/>
    </ligand>
</feature>
<evidence type="ECO:0000256" key="13">
    <source>
        <dbReference type="ARBA" id="ARBA00023136"/>
    </source>
</evidence>
<feature type="binding site" evidence="16">
    <location>
        <begin position="359"/>
        <end position="360"/>
    </location>
    <ligand>
        <name>NADP(+)</name>
        <dbReference type="ChEBI" id="CHEBI:58349"/>
    </ligand>
</feature>
<evidence type="ECO:0000256" key="6">
    <source>
        <dbReference type="ARBA" id="ARBA00022549"/>
    </source>
</evidence>
<feature type="binding site" evidence="16">
    <location>
        <begin position="290"/>
        <end position="291"/>
    </location>
    <ligand>
        <name>NADP(+)</name>
        <dbReference type="ChEBI" id="CHEBI:58349"/>
    </ligand>
</feature>
<dbReference type="InterPro" id="IPR001709">
    <property type="entry name" value="Flavoprot_Pyr_Nucl_cyt_Rdtase"/>
</dbReference>
<evidence type="ECO:0000256" key="17">
    <source>
        <dbReference type="PROSITE-ProRule" id="PRU00771"/>
    </source>
</evidence>
<keyword evidence="21" id="KW-1185">Reference proteome</keyword>
<proteinExistence type="inferred from homology"/>
<evidence type="ECO:0000256" key="11">
    <source>
        <dbReference type="ARBA" id="ARBA00023002"/>
    </source>
</evidence>
<comment type="cofactor">
    <cofactor evidence="1">
        <name>FAD</name>
        <dbReference type="ChEBI" id="CHEBI:57692"/>
    </cofactor>
</comment>
<keyword evidence="11 15" id="KW-0560">Oxidoreductase</keyword>
<feature type="domain" description="CpcD-like" evidence="19">
    <location>
        <begin position="10"/>
        <end position="68"/>
    </location>
</feature>
<dbReference type="PROSITE" id="PS51384">
    <property type="entry name" value="FAD_FR"/>
    <property type="match status" value="1"/>
</dbReference>
<dbReference type="PROSITE" id="PS51441">
    <property type="entry name" value="CPCD_LIKE"/>
    <property type="match status" value="1"/>
</dbReference>
<dbReference type="GO" id="GO:0004324">
    <property type="term" value="F:ferredoxin-NADP+ reductase activity"/>
    <property type="evidence" value="ECO:0007669"/>
    <property type="project" value="UniProtKB-EC"/>
</dbReference>
<dbReference type="Pfam" id="PF01383">
    <property type="entry name" value="CpcD"/>
    <property type="match status" value="1"/>
</dbReference>
<evidence type="ECO:0000256" key="14">
    <source>
        <dbReference type="ARBA" id="ARBA00047776"/>
    </source>
</evidence>
<comment type="caution">
    <text evidence="20">The sequence shown here is derived from an EMBL/GenBank/DDBJ whole genome shotgun (WGS) entry which is preliminary data.</text>
</comment>
<keyword evidence="13" id="KW-0472">Membrane</keyword>
<keyword evidence="6" id="KW-0042">Antenna complex</keyword>
<sequence>MYSSSTAAGNRLYVYEVVGLSQNGNTDSLDYSIRQSGSVFFTVPYSRMNQEMRRISRLGGKIVSIKPLNGIAPVQISADRSPAPQVIAEPPKVQEKTPAKAMTQAKEKTEIPVNLYRPNNPFIGKCIENYSLVGEGGIGIVQHLTFDLSAGNLHYLEGQSIGIIPPGTDANGKPHKLRLYSIASTRHGDKLDDKTVSLCVRQLEYQHPETNETVYGVCSTYLCNLEVGADVAITGPVGKEMLLPEDEDATIIMMATGTGIAPFRAFLWRMFKEQHEDYKFKGLAWLIFGVPKTANILYKEELEKIAAEFPDNFRLTYAISREQQNSEGGRMYIQHRVAENADEIWNLLQKPNTHAYMCGLKGMEDGIDQALSGAAAKNGAEWSAYQKQLKKEHRWHVETY</sequence>
<dbReference type="EC" id="1.18.1.2" evidence="4 15"/>
<dbReference type="PIRSF" id="PIRSF501178">
    <property type="entry name" value="FNR-PetH"/>
    <property type="match status" value="1"/>
</dbReference>
<name>A0AAW9QR68_9CHRO</name>
<comment type="catalytic activity">
    <reaction evidence="14 15">
        <text>2 reduced [2Fe-2S]-[ferredoxin] + NADP(+) + H(+) = 2 oxidized [2Fe-2S]-[ferredoxin] + NADPH</text>
        <dbReference type="Rhea" id="RHEA:20125"/>
        <dbReference type="Rhea" id="RHEA-COMP:10000"/>
        <dbReference type="Rhea" id="RHEA-COMP:10001"/>
        <dbReference type="ChEBI" id="CHEBI:15378"/>
        <dbReference type="ChEBI" id="CHEBI:33737"/>
        <dbReference type="ChEBI" id="CHEBI:33738"/>
        <dbReference type="ChEBI" id="CHEBI:57783"/>
        <dbReference type="ChEBI" id="CHEBI:58349"/>
        <dbReference type="EC" id="1.18.1.2"/>
    </reaction>
</comment>
<dbReference type="SUPFAM" id="SSF52343">
    <property type="entry name" value="Ferredoxin reductase-like, C-terminal NADP-linked domain"/>
    <property type="match status" value="1"/>
</dbReference>
<gene>
    <name evidence="20" type="ORF">V0288_01520</name>
</gene>
<evidence type="ECO:0000256" key="9">
    <source>
        <dbReference type="ARBA" id="ARBA00022827"/>
    </source>
</evidence>
<dbReference type="PRINTS" id="PR00371">
    <property type="entry name" value="FPNCR"/>
</dbReference>
<evidence type="ECO:0000256" key="2">
    <source>
        <dbReference type="ARBA" id="ARBA00004445"/>
    </source>
</evidence>
<keyword evidence="8 17" id="KW-0605">Phycobilisome</keyword>
<evidence type="ECO:0000259" key="18">
    <source>
        <dbReference type="PROSITE" id="PS51384"/>
    </source>
</evidence>
<dbReference type="InterPro" id="IPR008213">
    <property type="entry name" value="CpcD-like_dom"/>
</dbReference>
<evidence type="ECO:0000256" key="1">
    <source>
        <dbReference type="ARBA" id="ARBA00001974"/>
    </source>
</evidence>
<dbReference type="InterPro" id="IPR039261">
    <property type="entry name" value="FNR_nucleotide-bd"/>
</dbReference>
<evidence type="ECO:0000256" key="3">
    <source>
        <dbReference type="ARBA" id="ARBA00008312"/>
    </source>
</evidence>
<feature type="domain" description="FAD-binding FR-type" evidence="18">
    <location>
        <begin position="119"/>
        <end position="243"/>
    </location>
</feature>
<dbReference type="InterPro" id="IPR001433">
    <property type="entry name" value="OxRdtase_FAD/NAD-bd"/>
</dbReference>
<dbReference type="NCBIfam" id="NF045929">
    <property type="entry name" value="FNRPetHCyano"/>
    <property type="match status" value="1"/>
</dbReference>
<reference evidence="20 21" key="1">
    <citation type="submission" date="2024-01" db="EMBL/GenBank/DDBJ databases">
        <title>Genomic insights into the taxonomy and metabolism of the cyanobacterium Pannus brasiliensis CCIBt3594.</title>
        <authorList>
            <person name="Machado M."/>
            <person name="Botero N.B."/>
            <person name="Andreote A.P.D."/>
            <person name="Feitosa A.M.T."/>
            <person name="Popin R."/>
            <person name="Sivonen K."/>
            <person name="Fiore M.F."/>
        </authorList>
    </citation>
    <scope>NUCLEOTIDE SEQUENCE [LARGE SCALE GENOMIC DNA]</scope>
    <source>
        <strain evidence="20 21">CCIBt3594</strain>
    </source>
</reference>
<dbReference type="SMART" id="SM01094">
    <property type="entry name" value="CpcD"/>
    <property type="match status" value="1"/>
</dbReference>
<dbReference type="Proteomes" id="UP001328733">
    <property type="component" value="Unassembled WGS sequence"/>
</dbReference>
<feature type="binding site" evidence="16">
    <location>
        <position position="201"/>
    </location>
    <ligand>
        <name>NADP(+)</name>
        <dbReference type="ChEBI" id="CHEBI:58349"/>
    </ligand>
</feature>
<dbReference type="GO" id="GO:0031676">
    <property type="term" value="C:plasma membrane-derived thylakoid membrane"/>
    <property type="evidence" value="ECO:0007669"/>
    <property type="project" value="UniProtKB-SubCell"/>
</dbReference>
<dbReference type="InterPro" id="IPR015701">
    <property type="entry name" value="FNR"/>
</dbReference>
<dbReference type="PIRSF" id="PIRSF000361">
    <property type="entry name" value="Frd-NADP+_RD"/>
    <property type="match status" value="1"/>
</dbReference>
<dbReference type="Gene3D" id="3.40.50.80">
    <property type="entry name" value="Nucleotide-binding domain of ferredoxin-NADP reductase (FNR) module"/>
    <property type="match status" value="1"/>
</dbReference>
<evidence type="ECO:0000256" key="10">
    <source>
        <dbReference type="ARBA" id="ARBA00022857"/>
    </source>
</evidence>
<evidence type="ECO:0000259" key="19">
    <source>
        <dbReference type="PROSITE" id="PS51441"/>
    </source>
</evidence>
<feature type="binding site" evidence="16">
    <location>
        <position position="258"/>
    </location>
    <ligand>
        <name>NADP(+)</name>
        <dbReference type="ChEBI" id="CHEBI:58349"/>
    </ligand>
</feature>
<evidence type="ECO:0000256" key="8">
    <source>
        <dbReference type="ARBA" id="ARBA00022738"/>
    </source>
</evidence>
<evidence type="ECO:0000256" key="5">
    <source>
        <dbReference type="ARBA" id="ARBA00013903"/>
    </source>
</evidence>
<keyword evidence="7 15" id="KW-0285">Flavoprotein</keyword>
<dbReference type="SUPFAM" id="SSF63380">
    <property type="entry name" value="Riboflavin synthase domain-like"/>
    <property type="match status" value="1"/>
</dbReference>
<feature type="binding site" evidence="16">
    <location>
        <begin position="320"/>
        <end position="321"/>
    </location>
    <ligand>
        <name>NADP(+)</name>
        <dbReference type="ChEBI" id="CHEBI:58349"/>
    </ligand>
</feature>
<evidence type="ECO:0000256" key="16">
    <source>
        <dbReference type="PIRSR" id="PIRSR000361-1"/>
    </source>
</evidence>
<evidence type="ECO:0000256" key="12">
    <source>
        <dbReference type="ARBA" id="ARBA00023078"/>
    </source>
</evidence>
<dbReference type="InterPro" id="IPR017927">
    <property type="entry name" value="FAD-bd_FR_type"/>
</dbReference>
<dbReference type="Pfam" id="PF00175">
    <property type="entry name" value="NAD_binding_1"/>
    <property type="match status" value="1"/>
</dbReference>
<evidence type="ECO:0000313" key="20">
    <source>
        <dbReference type="EMBL" id="MEG3435786.1"/>
    </source>
</evidence>
<dbReference type="GO" id="GO:0030089">
    <property type="term" value="C:phycobilisome"/>
    <property type="evidence" value="ECO:0007669"/>
    <property type="project" value="UniProtKB-UniRule"/>
</dbReference>
<keyword evidence="9 15" id="KW-0274">FAD</keyword>
<dbReference type="EMBL" id="JBAFSM010000002">
    <property type="protein sequence ID" value="MEG3435786.1"/>
    <property type="molecule type" value="Genomic_DNA"/>
</dbReference>
<comment type="similarity">
    <text evidence="3 15">Belongs to the ferredoxin--NADP reductase type 1 family.</text>
</comment>
<feature type="binding site" evidence="16">
    <location>
        <position position="181"/>
    </location>
    <ligand>
        <name>NADP(+)</name>
        <dbReference type="ChEBI" id="CHEBI:58349"/>
    </ligand>
</feature>
<evidence type="ECO:0000256" key="7">
    <source>
        <dbReference type="ARBA" id="ARBA00022630"/>
    </source>
</evidence>
<dbReference type="RefSeq" id="WP_332863239.1">
    <property type="nucleotide sequence ID" value="NZ_JBAFSM010000002.1"/>
</dbReference>
<dbReference type="InterPro" id="IPR035442">
    <property type="entry name" value="FNR_plant_Cyanobacteria"/>
</dbReference>
<dbReference type="PANTHER" id="PTHR43314">
    <property type="match status" value="1"/>
</dbReference>
<dbReference type="Gene3D" id="2.40.30.10">
    <property type="entry name" value="Translation factors"/>
    <property type="match status" value="1"/>
</dbReference>